<feature type="compositionally biased region" description="Basic and acidic residues" evidence="1">
    <location>
        <begin position="1"/>
        <end position="24"/>
    </location>
</feature>
<organism evidence="2 3">
    <name type="scientific">Orbilia ellipsospora</name>
    <dbReference type="NCBI Taxonomy" id="2528407"/>
    <lineage>
        <taxon>Eukaryota</taxon>
        <taxon>Fungi</taxon>
        <taxon>Dikarya</taxon>
        <taxon>Ascomycota</taxon>
        <taxon>Pezizomycotina</taxon>
        <taxon>Orbiliomycetes</taxon>
        <taxon>Orbiliales</taxon>
        <taxon>Orbiliaceae</taxon>
        <taxon>Orbilia</taxon>
    </lineage>
</organism>
<feature type="region of interest" description="Disordered" evidence="1">
    <location>
        <begin position="387"/>
        <end position="458"/>
    </location>
</feature>
<dbReference type="Proteomes" id="UP001365542">
    <property type="component" value="Unassembled WGS sequence"/>
</dbReference>
<reference evidence="2 3" key="1">
    <citation type="submission" date="2019-10" db="EMBL/GenBank/DDBJ databases">
        <authorList>
            <person name="Palmer J.M."/>
        </authorList>
    </citation>
    <scope>NUCLEOTIDE SEQUENCE [LARGE SCALE GENOMIC DNA]</scope>
    <source>
        <strain evidence="2 3">TWF694</strain>
    </source>
</reference>
<feature type="compositionally biased region" description="Pro residues" evidence="1">
    <location>
        <begin position="438"/>
        <end position="455"/>
    </location>
</feature>
<feature type="compositionally biased region" description="Low complexity" evidence="1">
    <location>
        <begin position="395"/>
        <end position="408"/>
    </location>
</feature>
<evidence type="ECO:0000313" key="2">
    <source>
        <dbReference type="EMBL" id="KAK6531874.1"/>
    </source>
</evidence>
<dbReference type="EMBL" id="JAVHJO010000012">
    <property type="protein sequence ID" value="KAK6531874.1"/>
    <property type="molecule type" value="Genomic_DNA"/>
</dbReference>
<feature type="compositionally biased region" description="Low complexity" evidence="1">
    <location>
        <begin position="296"/>
        <end position="314"/>
    </location>
</feature>
<sequence length="789" mass="81454">MSTHTGEKQNGKRKAENYLTKSDDSDSSSESGGSPETANNPDTEGSTGVKSRRIASLGWRRSNPTADGTSVPGANAASAVAASGASAPAAPTGLPGPSHLRLDSGFHPGESSRAAAAFQAGGGSSIPRPAGTDSSLSNAARARASSSRTATTAPTAQTPFSNPGSGFSVMGLLDQIESGQVNNGLSRLPALGAQQTPNVESRDPQTRERLYVAPNSSMIAPDYSQLHHSSFPSAQMGPRSSSSWGANRASSSAAVQSQPQTATDLATVRSGAQVQGEARATALGEATGTPPSKGNPAAEAASAASSRPLAAIPSEPASDSTSEPASGSEARPIAPMRARRVATKPAESVVPTSAAATGLTTERIPIPHQGEFTDEHARAGNVWLEAGSSRSRVPATASSSRPAGSSASLDELPKGPSGMLSPPRTPPKAGQLPKQPGSLPPAPKKGYQPPAPPAPLRSFAEANPQLFAQRTGQSVERVLQKIADGVLGSEAHAAAAGYPPVVPATNPPVSMAVAAPVATSTAAPSVLPPFTFTVPAAQAQVQPPVALPAPVPQHQQPLVAPQPTPVTAPVQGLPSSVVLPVQQSVAQSQPAVYMQPAPQTAIVAPAPALPPVQMIAPVSLFFPTQPVVVLPPVATVAPPVVIPQPPVFVPVQQVAVHLPPTAAPAHVAQVAPMQPEDDFMSEAPPMARQTPDVEYEMPDAPWDQEEQMIDAPPALPACQHRHVLLTQKHKMFLQKHFEYRRGKGDKEKRMTFNLSACRGNLNRFPHKVLTIDRRGGVFLTGRKNLVKGF</sequence>
<feature type="compositionally biased region" description="Polar residues" evidence="1">
    <location>
        <begin position="350"/>
        <end position="360"/>
    </location>
</feature>
<comment type="caution">
    <text evidence="2">The sequence shown here is derived from an EMBL/GenBank/DDBJ whole genome shotgun (WGS) entry which is preliminary data.</text>
</comment>
<accession>A0AAV9X2T3</accession>
<proteinExistence type="predicted"/>
<keyword evidence="3" id="KW-1185">Reference proteome</keyword>
<name>A0AAV9X2T3_9PEZI</name>
<evidence type="ECO:0000256" key="1">
    <source>
        <dbReference type="SAM" id="MobiDB-lite"/>
    </source>
</evidence>
<feature type="compositionally biased region" description="Low complexity" evidence="1">
    <location>
        <begin position="109"/>
        <end position="119"/>
    </location>
</feature>
<feature type="compositionally biased region" description="Low complexity" evidence="1">
    <location>
        <begin position="134"/>
        <end position="158"/>
    </location>
</feature>
<gene>
    <name evidence="2" type="ORF">TWF694_003039</name>
</gene>
<feature type="compositionally biased region" description="Low complexity" evidence="1">
    <location>
        <begin position="70"/>
        <end position="98"/>
    </location>
</feature>
<feature type="compositionally biased region" description="Polar residues" evidence="1">
    <location>
        <begin position="36"/>
        <end position="49"/>
    </location>
</feature>
<feature type="region of interest" description="Disordered" evidence="1">
    <location>
        <begin position="226"/>
        <end position="363"/>
    </location>
</feature>
<feature type="region of interest" description="Disordered" evidence="1">
    <location>
        <begin position="1"/>
        <end position="163"/>
    </location>
</feature>
<feature type="compositionally biased region" description="Low complexity" evidence="1">
    <location>
        <begin position="240"/>
        <end position="262"/>
    </location>
</feature>
<evidence type="ECO:0000313" key="3">
    <source>
        <dbReference type="Proteomes" id="UP001365542"/>
    </source>
</evidence>
<dbReference type="AlphaFoldDB" id="A0AAV9X2T3"/>
<protein>
    <submittedName>
        <fullName evidence="2">Uncharacterized protein</fullName>
    </submittedName>
</protein>